<keyword evidence="2" id="KW-1185">Reference proteome</keyword>
<protein>
    <submittedName>
        <fullName evidence="1">Uncharacterized protein</fullName>
    </submittedName>
</protein>
<name>A0A5B9N1K9_9CAUD</name>
<reference evidence="2" key="1">
    <citation type="submission" date="2019-06" db="EMBL/GenBank/DDBJ databases">
        <title>Complete Genome Sequence of Escherichia coli Myophage Mangalitsa.</title>
        <authorList>
            <person name="Atkison C.L."/>
            <person name="Boeckman J."/>
            <person name="Newkirk H."/>
            <person name="Liu M."/>
            <person name="Gill J.J."/>
            <person name="Cahill J."/>
            <person name="Ramsey J."/>
        </authorList>
    </citation>
    <scope>NUCLEOTIDE SEQUENCE [LARGE SCALE GENOMIC DNA]</scope>
</reference>
<proteinExistence type="predicted"/>
<accession>A0A5B9N1K9</accession>
<dbReference type="EMBL" id="MN045229">
    <property type="protein sequence ID" value="QEG07848.1"/>
    <property type="molecule type" value="Genomic_DNA"/>
</dbReference>
<evidence type="ECO:0000313" key="2">
    <source>
        <dbReference type="Proteomes" id="UP000323054"/>
    </source>
</evidence>
<gene>
    <name evidence="1" type="ORF">Mangalitsa_046</name>
</gene>
<evidence type="ECO:0000313" key="1">
    <source>
        <dbReference type="EMBL" id="QEG07848.1"/>
    </source>
</evidence>
<dbReference type="Proteomes" id="UP000323054">
    <property type="component" value="Segment"/>
</dbReference>
<organism evidence="1 2">
    <name type="scientific">Escherichia phage Mangalitsa</name>
    <dbReference type="NCBI Taxonomy" id="2589658"/>
    <lineage>
        <taxon>Viruses</taxon>
        <taxon>Duplodnaviria</taxon>
        <taxon>Heunggongvirae</taxon>
        <taxon>Uroviricota</taxon>
        <taxon>Caudoviricetes</taxon>
        <taxon>Chaseviridae</taxon>
        <taxon>Cleopatravirinae</taxon>
        <taxon>Carltongylesvirus</taxon>
        <taxon>Carltongylesvirus mangalitsa</taxon>
    </lineage>
</organism>
<sequence length="142" mass="16291">MKVCSSCKTPKPLSEFYKWKLGKDGHRASCKFCVNKQNNSSISKNPEAKLRANRKYKKVNIDKVREQTSLYRNSNPIKRAAHVAVQIALREHRLVKGACECCGDTNSVAHHDDYSKPLDVRWLCNFHHKQWHTKNGEGLNGK</sequence>